<feature type="domain" description="Zn(2)-C6 fungal-type" evidence="2">
    <location>
        <begin position="10"/>
        <end position="38"/>
    </location>
</feature>
<dbReference type="Proteomes" id="UP000184330">
    <property type="component" value="Unassembled WGS sequence"/>
</dbReference>
<name>A0A1L7X9U4_9HELO</name>
<dbReference type="SUPFAM" id="SSF57701">
    <property type="entry name" value="Zn2/Cys6 DNA-binding domain"/>
    <property type="match status" value="1"/>
</dbReference>
<evidence type="ECO:0000313" key="4">
    <source>
        <dbReference type="Proteomes" id="UP000184330"/>
    </source>
</evidence>
<dbReference type="PROSITE" id="PS50048">
    <property type="entry name" value="ZN2_CY6_FUNGAL_2"/>
    <property type="match status" value="1"/>
</dbReference>
<dbReference type="InterPro" id="IPR036864">
    <property type="entry name" value="Zn2-C6_fun-type_DNA-bd_sf"/>
</dbReference>
<dbReference type="STRING" id="576137.A0A1L7X9U4"/>
<proteinExistence type="predicted"/>
<evidence type="ECO:0000259" key="2">
    <source>
        <dbReference type="PROSITE" id="PS50048"/>
    </source>
</evidence>
<keyword evidence="4" id="KW-1185">Reference proteome</keyword>
<dbReference type="CDD" id="cd00067">
    <property type="entry name" value="GAL4"/>
    <property type="match status" value="1"/>
</dbReference>
<accession>A0A1L7X9U4</accession>
<reference evidence="3 4" key="1">
    <citation type="submission" date="2016-03" db="EMBL/GenBank/DDBJ databases">
        <authorList>
            <person name="Ploux O."/>
        </authorList>
    </citation>
    <scope>NUCLEOTIDE SEQUENCE [LARGE SCALE GENOMIC DNA]</scope>
    <source>
        <strain evidence="3 4">UAMH 11012</strain>
    </source>
</reference>
<dbReference type="Gene3D" id="4.10.240.10">
    <property type="entry name" value="Zn(2)-C6 fungal-type DNA-binding domain"/>
    <property type="match status" value="1"/>
</dbReference>
<organism evidence="3 4">
    <name type="scientific">Phialocephala subalpina</name>
    <dbReference type="NCBI Taxonomy" id="576137"/>
    <lineage>
        <taxon>Eukaryota</taxon>
        <taxon>Fungi</taxon>
        <taxon>Dikarya</taxon>
        <taxon>Ascomycota</taxon>
        <taxon>Pezizomycotina</taxon>
        <taxon>Leotiomycetes</taxon>
        <taxon>Helotiales</taxon>
        <taxon>Mollisiaceae</taxon>
        <taxon>Phialocephala</taxon>
        <taxon>Phialocephala fortinii species complex</taxon>
    </lineage>
</organism>
<evidence type="ECO:0000256" key="1">
    <source>
        <dbReference type="ARBA" id="ARBA00023242"/>
    </source>
</evidence>
<dbReference type="SMART" id="SM00066">
    <property type="entry name" value="GAL4"/>
    <property type="match status" value="1"/>
</dbReference>
<dbReference type="AlphaFoldDB" id="A0A1L7X9U4"/>
<protein>
    <recommendedName>
        <fullName evidence="2">Zn(2)-C6 fungal-type domain-containing protein</fullName>
    </recommendedName>
</protein>
<dbReference type="PROSITE" id="PS00463">
    <property type="entry name" value="ZN2_CY6_FUNGAL_1"/>
    <property type="match status" value="1"/>
</dbReference>
<dbReference type="OrthoDB" id="4491390at2759"/>
<dbReference type="InterPro" id="IPR001138">
    <property type="entry name" value="Zn2Cys6_DnaBD"/>
</dbReference>
<dbReference type="EMBL" id="FJOG01000019">
    <property type="protein sequence ID" value="CZR61803.1"/>
    <property type="molecule type" value="Genomic_DNA"/>
</dbReference>
<dbReference type="PANTHER" id="PTHR38111">
    <property type="entry name" value="ZN(2)-C6 FUNGAL-TYPE DOMAIN-CONTAINING PROTEIN-RELATED"/>
    <property type="match status" value="1"/>
</dbReference>
<dbReference type="GO" id="GO:0000981">
    <property type="term" value="F:DNA-binding transcription factor activity, RNA polymerase II-specific"/>
    <property type="evidence" value="ECO:0007669"/>
    <property type="project" value="InterPro"/>
</dbReference>
<dbReference type="Pfam" id="PF00172">
    <property type="entry name" value="Zn_clus"/>
    <property type="match status" value="1"/>
</dbReference>
<dbReference type="Pfam" id="PF11951">
    <property type="entry name" value="Fungal_trans_2"/>
    <property type="match status" value="1"/>
</dbReference>
<dbReference type="InterPro" id="IPR053178">
    <property type="entry name" value="Osmoadaptation_assoc"/>
</dbReference>
<sequence length="486" mass="54820">MVGVAGKSQGCNTCRKRKVKCDGERPSCGQCRKGKRVCGGYQRDRHFKNLSALDHDTLLARTQPLAPITQPSAIIYSDVVGEEGKRESQEQTPQEQPNIEALFFYLPPVSWLQALAPLQGTNSSFDIAMSALSMVRLGRQSGNETLRREGLANYGKALEGLQKVLSNGKLVFQEQTLAASMTLSIFEVLEVSGETTYGWISHIEGISRLFQLRGPKMHVSESGHLLFQGFRPTGILYALATRKATYLADQDWLTIPWTTMPKSDFHHLLDIMAKIPTLAEATERISKESNSQDIDSQWIECLRRNWDVHNQLDNFYEELSRRSTEQLYTETPATIFCTKSNIELEDIFPVSLHFPTFEIARIHLFYWAALLWIHNNISILQPSPSSPTTPSQQPLLTCSLEIATQIAQSMQYLLSPEMHTRGPQNVFHPLRIAQQVFSKKDQDGREVKWCKGVFEEVDARGYPFGKILSGWDWDNIPVLLSTGGSL</sequence>
<keyword evidence="1" id="KW-0539">Nucleus</keyword>
<dbReference type="GO" id="GO:0008270">
    <property type="term" value="F:zinc ion binding"/>
    <property type="evidence" value="ECO:0007669"/>
    <property type="project" value="InterPro"/>
</dbReference>
<dbReference type="InterPro" id="IPR021858">
    <property type="entry name" value="Fun_TF"/>
</dbReference>
<dbReference type="PANTHER" id="PTHR38111:SF11">
    <property type="entry name" value="TRANSCRIPTION FACTOR DOMAIN-CONTAINING PROTEIN-RELATED"/>
    <property type="match status" value="1"/>
</dbReference>
<evidence type="ECO:0000313" key="3">
    <source>
        <dbReference type="EMBL" id="CZR61803.1"/>
    </source>
</evidence>
<gene>
    <name evidence="3" type="ORF">PAC_11700</name>
</gene>